<dbReference type="Proteomes" id="UP000245444">
    <property type="component" value="Chromosome"/>
</dbReference>
<dbReference type="Gene3D" id="3.30.70.100">
    <property type="match status" value="1"/>
</dbReference>
<gene>
    <name evidence="8" type="ORF">DK419_12195</name>
</gene>
<dbReference type="RefSeq" id="WP_109959319.1">
    <property type="nucleotide sequence ID" value="NZ_CP029553.1"/>
</dbReference>
<dbReference type="Pfam" id="PF00708">
    <property type="entry name" value="Acylphosphatase"/>
    <property type="match status" value="1"/>
</dbReference>
<feature type="active site" evidence="4">
    <location>
        <position position="21"/>
    </location>
</feature>
<evidence type="ECO:0000256" key="6">
    <source>
        <dbReference type="SAM" id="MobiDB-lite"/>
    </source>
</evidence>
<feature type="region of interest" description="Disordered" evidence="6">
    <location>
        <begin position="78"/>
        <end position="98"/>
    </location>
</feature>
<dbReference type="InterPro" id="IPR001792">
    <property type="entry name" value="Acylphosphatase-like_dom"/>
</dbReference>
<evidence type="ECO:0000256" key="2">
    <source>
        <dbReference type="ARBA" id="ARBA00012150"/>
    </source>
</evidence>
<dbReference type="EC" id="3.6.1.7" evidence="2 4"/>
<evidence type="ECO:0000313" key="9">
    <source>
        <dbReference type="Proteomes" id="UP000245444"/>
    </source>
</evidence>
<comment type="catalytic activity">
    <reaction evidence="3 4">
        <text>an acyl phosphate + H2O = a carboxylate + phosphate + H(+)</text>
        <dbReference type="Rhea" id="RHEA:14965"/>
        <dbReference type="ChEBI" id="CHEBI:15377"/>
        <dbReference type="ChEBI" id="CHEBI:15378"/>
        <dbReference type="ChEBI" id="CHEBI:29067"/>
        <dbReference type="ChEBI" id="CHEBI:43474"/>
        <dbReference type="ChEBI" id="CHEBI:59918"/>
        <dbReference type="EC" id="3.6.1.7"/>
    </reaction>
</comment>
<dbReference type="InterPro" id="IPR036046">
    <property type="entry name" value="Acylphosphatase-like_dom_sf"/>
</dbReference>
<comment type="similarity">
    <text evidence="1 5">Belongs to the acylphosphatase family.</text>
</comment>
<dbReference type="SUPFAM" id="SSF54975">
    <property type="entry name" value="Acylphosphatase/BLUF domain-like"/>
    <property type="match status" value="1"/>
</dbReference>
<dbReference type="PRINTS" id="PR00112">
    <property type="entry name" value="ACYLPHPHTASE"/>
</dbReference>
<evidence type="ECO:0000256" key="1">
    <source>
        <dbReference type="ARBA" id="ARBA00005614"/>
    </source>
</evidence>
<dbReference type="GO" id="GO:0003998">
    <property type="term" value="F:acylphosphatase activity"/>
    <property type="evidence" value="ECO:0007669"/>
    <property type="project" value="UniProtKB-EC"/>
</dbReference>
<dbReference type="OrthoDB" id="5295388at2"/>
<dbReference type="PANTHER" id="PTHR47268:SF4">
    <property type="entry name" value="ACYLPHOSPHATASE"/>
    <property type="match status" value="1"/>
</dbReference>
<keyword evidence="4" id="KW-0378">Hydrolase</keyword>
<keyword evidence="9" id="KW-1185">Reference proteome</keyword>
<dbReference type="KEGG" id="mtea:DK419_12195"/>
<dbReference type="EMBL" id="CP029553">
    <property type="protein sequence ID" value="AWN46985.1"/>
    <property type="molecule type" value="Genomic_DNA"/>
</dbReference>
<feature type="active site" evidence="4">
    <location>
        <position position="39"/>
    </location>
</feature>
<evidence type="ECO:0000313" key="8">
    <source>
        <dbReference type="EMBL" id="AWN46985.1"/>
    </source>
</evidence>
<protein>
    <recommendedName>
        <fullName evidence="2 4">acylphosphatase</fullName>
        <ecNumber evidence="2 4">3.6.1.7</ecNumber>
    </recommendedName>
</protein>
<evidence type="ECO:0000256" key="5">
    <source>
        <dbReference type="RuleBase" id="RU004168"/>
    </source>
</evidence>
<reference evidence="8 9" key="1">
    <citation type="submission" date="2018-05" db="EMBL/GenBank/DDBJ databases">
        <title>Complete Genome Sequence of Methylobacterium sp. 17Sr1-28.</title>
        <authorList>
            <person name="Srinivasan S."/>
        </authorList>
    </citation>
    <scope>NUCLEOTIDE SEQUENCE [LARGE SCALE GENOMIC DNA]</scope>
    <source>
        <strain evidence="8 9">17Sr1-28</strain>
    </source>
</reference>
<evidence type="ECO:0000256" key="4">
    <source>
        <dbReference type="PROSITE-ProRule" id="PRU00520"/>
    </source>
</evidence>
<dbReference type="PANTHER" id="PTHR47268">
    <property type="entry name" value="ACYLPHOSPHATASE"/>
    <property type="match status" value="1"/>
</dbReference>
<accession>A0A2U8WL60</accession>
<organism evidence="8 9">
    <name type="scientific">Methylobacterium terrae</name>
    <dbReference type="NCBI Taxonomy" id="2202827"/>
    <lineage>
        <taxon>Bacteria</taxon>
        <taxon>Pseudomonadati</taxon>
        <taxon>Pseudomonadota</taxon>
        <taxon>Alphaproteobacteria</taxon>
        <taxon>Hyphomicrobiales</taxon>
        <taxon>Methylobacteriaceae</taxon>
        <taxon>Methylobacterium</taxon>
    </lineage>
</organism>
<name>A0A2U8WL60_9HYPH</name>
<feature type="domain" description="Acylphosphatase-like" evidence="7">
    <location>
        <begin position="6"/>
        <end position="96"/>
    </location>
</feature>
<sequence length="98" mass="10041">MSEHRSVAIIVRGRVQGVGYRAWTKGVAEARGLAGTVRNRQDGSVEAHLAGPAEAVAAVIEACRQGPPGARVEDLTVSDRAASSPAAGTRGVQILPTA</sequence>
<evidence type="ECO:0000259" key="7">
    <source>
        <dbReference type="PROSITE" id="PS51160"/>
    </source>
</evidence>
<dbReference type="PROSITE" id="PS51160">
    <property type="entry name" value="ACYLPHOSPHATASE_3"/>
    <property type="match status" value="1"/>
</dbReference>
<evidence type="ECO:0000256" key="3">
    <source>
        <dbReference type="ARBA" id="ARBA00047645"/>
    </source>
</evidence>
<dbReference type="InterPro" id="IPR020456">
    <property type="entry name" value="Acylphosphatase"/>
</dbReference>
<dbReference type="AlphaFoldDB" id="A0A2U8WL60"/>
<proteinExistence type="inferred from homology"/>